<sequence length="33" mass="3847">MTHKISPNIFTLLSVAKIRQDTLKKTTAKRYEI</sequence>
<dbReference type="AlphaFoldDB" id="A0A445MUR5"/>
<proteinExistence type="predicted"/>
<name>A0A445MUR5_9BACT</name>
<protein>
    <submittedName>
        <fullName evidence="1">Uncharacterized protein</fullName>
    </submittedName>
</protein>
<organism evidence="1">
    <name type="scientific">uncultured Desulfobacterium sp</name>
    <dbReference type="NCBI Taxonomy" id="201089"/>
    <lineage>
        <taxon>Bacteria</taxon>
        <taxon>Pseudomonadati</taxon>
        <taxon>Thermodesulfobacteriota</taxon>
        <taxon>Desulfobacteria</taxon>
        <taxon>Desulfobacterales</taxon>
        <taxon>Desulfobacteriaceae</taxon>
        <taxon>Desulfobacterium</taxon>
        <taxon>environmental samples</taxon>
    </lineage>
</organism>
<reference evidence="1" key="1">
    <citation type="submission" date="2018-01" db="EMBL/GenBank/DDBJ databases">
        <authorList>
            <person name="Regsiter A."/>
            <person name="William W."/>
        </authorList>
    </citation>
    <scope>NUCLEOTIDE SEQUENCE</scope>
    <source>
        <strain evidence="1">TRIP AH-1</strain>
    </source>
</reference>
<evidence type="ECO:0000313" key="1">
    <source>
        <dbReference type="EMBL" id="SPD73139.1"/>
    </source>
</evidence>
<dbReference type="EMBL" id="OJIN01000080">
    <property type="protein sequence ID" value="SPD73139.1"/>
    <property type="molecule type" value="Genomic_DNA"/>
</dbReference>
<accession>A0A445MUR5</accession>
<gene>
    <name evidence="1" type="ORF">PITCH_A1700015</name>
</gene>